<proteinExistence type="predicted"/>
<feature type="region of interest" description="Disordered" evidence="1">
    <location>
        <begin position="1"/>
        <end position="27"/>
    </location>
</feature>
<accession>A0A4S2J9F6</accession>
<evidence type="ECO:0000256" key="1">
    <source>
        <dbReference type="SAM" id="MobiDB-lite"/>
    </source>
</evidence>
<reference evidence="2 3" key="1">
    <citation type="journal article" date="2019" name="Philos. Trans. R. Soc. Lond., B, Biol. Sci.">
        <title>Ant behaviour and brain gene expression of defending hosts depend on the ecological success of the intruding social parasite.</title>
        <authorList>
            <person name="Kaur R."/>
            <person name="Stoldt M."/>
            <person name="Jongepier E."/>
            <person name="Feldmeyer B."/>
            <person name="Menzel F."/>
            <person name="Bornberg-Bauer E."/>
            <person name="Foitzik S."/>
        </authorList>
    </citation>
    <scope>NUCLEOTIDE SEQUENCE [LARGE SCALE GENOMIC DNA]</scope>
    <source>
        <tissue evidence="2">Whole body</tissue>
    </source>
</reference>
<evidence type="ECO:0000313" key="3">
    <source>
        <dbReference type="Proteomes" id="UP000310200"/>
    </source>
</evidence>
<dbReference type="EMBL" id="QBLH01003980">
    <property type="protein sequence ID" value="TGZ31912.1"/>
    <property type="molecule type" value="Genomic_DNA"/>
</dbReference>
<dbReference type="Proteomes" id="UP000310200">
    <property type="component" value="Unassembled WGS sequence"/>
</dbReference>
<gene>
    <name evidence="2" type="ORF">DBV15_01149</name>
</gene>
<organism evidence="2 3">
    <name type="scientific">Temnothorax longispinosus</name>
    <dbReference type="NCBI Taxonomy" id="300112"/>
    <lineage>
        <taxon>Eukaryota</taxon>
        <taxon>Metazoa</taxon>
        <taxon>Ecdysozoa</taxon>
        <taxon>Arthropoda</taxon>
        <taxon>Hexapoda</taxon>
        <taxon>Insecta</taxon>
        <taxon>Pterygota</taxon>
        <taxon>Neoptera</taxon>
        <taxon>Endopterygota</taxon>
        <taxon>Hymenoptera</taxon>
        <taxon>Apocrita</taxon>
        <taxon>Aculeata</taxon>
        <taxon>Formicoidea</taxon>
        <taxon>Formicidae</taxon>
        <taxon>Myrmicinae</taxon>
        <taxon>Temnothorax</taxon>
    </lineage>
</organism>
<name>A0A4S2J9F6_9HYME</name>
<protein>
    <submittedName>
        <fullName evidence="2">Uncharacterized protein</fullName>
    </submittedName>
</protein>
<keyword evidence="3" id="KW-1185">Reference proteome</keyword>
<sequence length="206" mass="23074">MGISTRSDSGRAPPNTADSDPARSTQTRESIVAFKLPSYSGGLSLPESRATSGTKYVRYGYIVAQHPTFGLHARASGNALFARRGVYMRRHVVRLRQSIDLSDRGNSRTEPKFPSTSEASRCLLPEEEAGLSIPPRPKKIQYSVFRRFEFGSMQKVYVAMQQSLSDARGTREGVLEKICMRMEGSSAARELNWIKLNLFPEKKRKI</sequence>
<feature type="compositionally biased region" description="Polar residues" evidence="1">
    <location>
        <begin position="16"/>
        <end position="27"/>
    </location>
</feature>
<dbReference type="AlphaFoldDB" id="A0A4S2J9F6"/>
<comment type="caution">
    <text evidence="2">The sequence shown here is derived from an EMBL/GenBank/DDBJ whole genome shotgun (WGS) entry which is preliminary data.</text>
</comment>
<evidence type="ECO:0000313" key="2">
    <source>
        <dbReference type="EMBL" id="TGZ31912.1"/>
    </source>
</evidence>